<dbReference type="Proteomes" id="UP000276215">
    <property type="component" value="Unassembled WGS sequence"/>
</dbReference>
<reference evidence="3 4" key="1">
    <citation type="journal article" date="2018" name="Nat. Ecol. Evol.">
        <title>Pezizomycetes genomes reveal the molecular basis of ectomycorrhizal truffle lifestyle.</title>
        <authorList>
            <person name="Murat C."/>
            <person name="Payen T."/>
            <person name="Noel B."/>
            <person name="Kuo A."/>
            <person name="Morin E."/>
            <person name="Chen J."/>
            <person name="Kohler A."/>
            <person name="Krizsan K."/>
            <person name="Balestrini R."/>
            <person name="Da Silva C."/>
            <person name="Montanini B."/>
            <person name="Hainaut M."/>
            <person name="Levati E."/>
            <person name="Barry K.W."/>
            <person name="Belfiori B."/>
            <person name="Cichocki N."/>
            <person name="Clum A."/>
            <person name="Dockter R.B."/>
            <person name="Fauchery L."/>
            <person name="Guy J."/>
            <person name="Iotti M."/>
            <person name="Le Tacon F."/>
            <person name="Lindquist E.A."/>
            <person name="Lipzen A."/>
            <person name="Malagnac F."/>
            <person name="Mello A."/>
            <person name="Molinier V."/>
            <person name="Miyauchi S."/>
            <person name="Poulain J."/>
            <person name="Riccioni C."/>
            <person name="Rubini A."/>
            <person name="Sitrit Y."/>
            <person name="Splivallo R."/>
            <person name="Traeger S."/>
            <person name="Wang M."/>
            <person name="Zifcakova L."/>
            <person name="Wipf D."/>
            <person name="Zambonelli A."/>
            <person name="Paolocci F."/>
            <person name="Nowrousian M."/>
            <person name="Ottonello S."/>
            <person name="Baldrian P."/>
            <person name="Spatafora J.W."/>
            <person name="Henrissat B."/>
            <person name="Nagy L.G."/>
            <person name="Aury J.M."/>
            <person name="Wincker P."/>
            <person name="Grigoriev I.V."/>
            <person name="Bonfante P."/>
            <person name="Martin F.M."/>
        </authorList>
    </citation>
    <scope>NUCLEOTIDE SEQUENCE [LARGE SCALE GENOMIC DNA]</scope>
    <source>
        <strain evidence="3 4">120613-1</strain>
    </source>
</reference>
<feature type="region of interest" description="Disordered" evidence="1">
    <location>
        <begin position="382"/>
        <end position="414"/>
    </location>
</feature>
<feature type="region of interest" description="Disordered" evidence="1">
    <location>
        <begin position="148"/>
        <end position="186"/>
    </location>
</feature>
<evidence type="ECO:0000313" key="4">
    <source>
        <dbReference type="Proteomes" id="UP000276215"/>
    </source>
</evidence>
<feature type="compositionally biased region" description="Acidic residues" evidence="1">
    <location>
        <begin position="395"/>
        <end position="414"/>
    </location>
</feature>
<dbReference type="AlphaFoldDB" id="A0A3N4JG14"/>
<dbReference type="OrthoDB" id="6105938at2759"/>
<evidence type="ECO:0000313" key="3">
    <source>
        <dbReference type="EMBL" id="RPA96227.1"/>
    </source>
</evidence>
<sequence length="414" mass="48127">MATQYSRAAIAIFFKGHNCQFYTYDPTQTIENEFTRLVHAYQWGTGEVQEHRRLFERALHLAGFFWKHEWGGFAFREDADYDHEFWRLTQKKRWDEDRTTRAVEEYLKLSGGSTDSLMAARETMSEGMIPALEAGVALAEEAEAIPEQEQAIPWSEQDEDDTIIPDDPEDHEFFDDDDDDDDEEPDEPVVYSLIALFFISHNGPRYSYAGRAPRTEFWELVKVKRRAWRENPEVGQDDDFRETDEFQELNENYHQAVEEHFDNLLNMWNGGAEGYAMKPWEIIMRLFQLGDIPISKSKASKEIKRIFVNIYDFLEFLEANPVAEGHVIGHQEYQRASELCYPSRADLAAYSYENHKVYRLEMAKRDGTLKLLLQELWRGNSRRFGGGDYGGDGDGGGEEEEYEDEDGEDGEDGE</sequence>
<dbReference type="EMBL" id="ML120614">
    <property type="protein sequence ID" value="RPA89100.1"/>
    <property type="molecule type" value="Genomic_DNA"/>
</dbReference>
<protein>
    <submittedName>
        <fullName evidence="3">Uncharacterized protein</fullName>
    </submittedName>
</protein>
<evidence type="ECO:0000256" key="1">
    <source>
        <dbReference type="SAM" id="MobiDB-lite"/>
    </source>
</evidence>
<name>A0A3N4JG14_9PEZI</name>
<keyword evidence="4" id="KW-1185">Reference proteome</keyword>
<gene>
    <name evidence="2" type="ORF">L873DRAFT_1723324</name>
    <name evidence="3" type="ORF">L873DRAFT_1791717</name>
</gene>
<accession>A0A3N4JG14</accession>
<organism evidence="3 4">
    <name type="scientific">Choiromyces venosus 120613-1</name>
    <dbReference type="NCBI Taxonomy" id="1336337"/>
    <lineage>
        <taxon>Eukaryota</taxon>
        <taxon>Fungi</taxon>
        <taxon>Dikarya</taxon>
        <taxon>Ascomycota</taxon>
        <taxon>Pezizomycotina</taxon>
        <taxon>Pezizomycetes</taxon>
        <taxon>Pezizales</taxon>
        <taxon>Tuberaceae</taxon>
        <taxon>Choiromyces</taxon>
    </lineage>
</organism>
<evidence type="ECO:0000313" key="2">
    <source>
        <dbReference type="EMBL" id="RPA89100.1"/>
    </source>
</evidence>
<feature type="compositionally biased region" description="Gly residues" evidence="1">
    <location>
        <begin position="384"/>
        <end position="394"/>
    </location>
</feature>
<feature type="compositionally biased region" description="Acidic residues" evidence="1">
    <location>
        <begin position="156"/>
        <end position="186"/>
    </location>
</feature>
<proteinExistence type="predicted"/>
<dbReference type="EMBL" id="ML120416">
    <property type="protein sequence ID" value="RPA96227.1"/>
    <property type="molecule type" value="Genomic_DNA"/>
</dbReference>